<dbReference type="PROSITE" id="PS51257">
    <property type="entry name" value="PROKAR_LIPOPROTEIN"/>
    <property type="match status" value="1"/>
</dbReference>
<dbReference type="EMBL" id="JAMDNP010000021">
    <property type="protein sequence ID" value="MCY9761282.1"/>
    <property type="molecule type" value="Genomic_DNA"/>
</dbReference>
<protein>
    <recommendedName>
        <fullName evidence="3">Lipoprotein</fullName>
    </recommendedName>
</protein>
<gene>
    <name evidence="1" type="ORF">M5X12_11915</name>
</gene>
<name>A0ABT4GX42_PAEAL</name>
<evidence type="ECO:0008006" key="3">
    <source>
        <dbReference type="Google" id="ProtNLM"/>
    </source>
</evidence>
<sequence length="152" mass="17460">MKKKYHFIVFFNILFLSLFIYGCSNDEPKESTMVKEKLDGFEVSLEATPISNNRISIQTKLKYIGEEEIRIEHSKPLVSIASSEDGNEHSAAHFFDDVGFSKKLVKDEEYTFDEPIIMSRKQKERLTVTALAKFNANTKKYSIPITLVLAEE</sequence>
<organism evidence="1 2">
    <name type="scientific">Paenibacillus alvei</name>
    <name type="common">Bacillus alvei</name>
    <dbReference type="NCBI Taxonomy" id="44250"/>
    <lineage>
        <taxon>Bacteria</taxon>
        <taxon>Bacillati</taxon>
        <taxon>Bacillota</taxon>
        <taxon>Bacilli</taxon>
        <taxon>Bacillales</taxon>
        <taxon>Paenibacillaceae</taxon>
        <taxon>Paenibacillus</taxon>
    </lineage>
</organism>
<dbReference type="RefSeq" id="WP_268598884.1">
    <property type="nucleotide sequence ID" value="NZ_JAMDNP010000021.1"/>
</dbReference>
<keyword evidence="2" id="KW-1185">Reference proteome</keyword>
<evidence type="ECO:0000313" key="2">
    <source>
        <dbReference type="Proteomes" id="UP001527181"/>
    </source>
</evidence>
<evidence type="ECO:0000313" key="1">
    <source>
        <dbReference type="EMBL" id="MCY9761282.1"/>
    </source>
</evidence>
<proteinExistence type="predicted"/>
<reference evidence="1 2" key="1">
    <citation type="submission" date="2022-05" db="EMBL/GenBank/DDBJ databases">
        <title>Genome Sequencing of Bee-Associated Microbes.</title>
        <authorList>
            <person name="Dunlap C."/>
        </authorList>
    </citation>
    <scope>NUCLEOTIDE SEQUENCE [LARGE SCALE GENOMIC DNA]</scope>
    <source>
        <strain evidence="1 2">NRRL B-04010</strain>
    </source>
</reference>
<accession>A0ABT4GX42</accession>
<comment type="caution">
    <text evidence="1">The sequence shown here is derived from an EMBL/GenBank/DDBJ whole genome shotgun (WGS) entry which is preliminary data.</text>
</comment>
<dbReference type="Proteomes" id="UP001527181">
    <property type="component" value="Unassembled WGS sequence"/>
</dbReference>